<dbReference type="EMBL" id="CP073249">
    <property type="protein sequence ID" value="QUF02370.1"/>
    <property type="molecule type" value="Genomic_DNA"/>
</dbReference>
<dbReference type="InterPro" id="IPR036689">
    <property type="entry name" value="ESAT-6-like_sf"/>
</dbReference>
<protein>
    <submittedName>
        <fullName evidence="1">Uncharacterized protein</fullName>
    </submittedName>
</protein>
<evidence type="ECO:0000313" key="1">
    <source>
        <dbReference type="EMBL" id="QUF02370.1"/>
    </source>
</evidence>
<sequence length="97" mass="10336">MAGYGVSPADLQKVAGQYEDHGTDIIQMSSGLAPGVGAGQVGRKFQGVAATYKAYFDRLQENVNTFGRGTNNVAQRLKDVANSYQSEEQSNSTRFGG</sequence>
<organism evidence="1 2">
    <name type="scientific">Actinosynnema pretiosum subsp. pretiosum</name>
    <dbReference type="NCBI Taxonomy" id="103721"/>
    <lineage>
        <taxon>Bacteria</taxon>
        <taxon>Bacillati</taxon>
        <taxon>Actinomycetota</taxon>
        <taxon>Actinomycetes</taxon>
        <taxon>Pseudonocardiales</taxon>
        <taxon>Pseudonocardiaceae</taxon>
        <taxon>Actinosynnema</taxon>
    </lineage>
</organism>
<dbReference type="AlphaFoldDB" id="A0AA45R2D2"/>
<dbReference type="Pfam" id="PF06013">
    <property type="entry name" value="WXG100"/>
    <property type="match status" value="1"/>
</dbReference>
<dbReference type="InterPro" id="IPR010310">
    <property type="entry name" value="T7SS_ESAT-6-like"/>
</dbReference>
<dbReference type="Proteomes" id="UP000677152">
    <property type="component" value="Chromosome"/>
</dbReference>
<reference evidence="1" key="1">
    <citation type="submission" date="2021-04" db="EMBL/GenBank/DDBJ databases">
        <title>Genomic sequence of Actinosynnema pretiosum subsp. pretiosum ATCC 31280 (C-14919).</title>
        <authorList>
            <person name="Bai L."/>
            <person name="Wang X."/>
            <person name="Xiao Y."/>
        </authorList>
    </citation>
    <scope>NUCLEOTIDE SEQUENCE</scope>
    <source>
        <strain evidence="1">ATCC 31280</strain>
    </source>
</reference>
<proteinExistence type="predicted"/>
<dbReference type="SUPFAM" id="SSF140453">
    <property type="entry name" value="EsxAB dimer-like"/>
    <property type="match status" value="1"/>
</dbReference>
<dbReference type="Gene3D" id="1.10.287.1060">
    <property type="entry name" value="ESAT-6-like"/>
    <property type="match status" value="1"/>
</dbReference>
<accession>A0AA45R2D2</accession>
<gene>
    <name evidence="1" type="ORF">KCV87_23180</name>
</gene>
<name>A0AA45R2D2_9PSEU</name>
<evidence type="ECO:0000313" key="2">
    <source>
        <dbReference type="Proteomes" id="UP000677152"/>
    </source>
</evidence>